<evidence type="ECO:0000313" key="13">
    <source>
        <dbReference type="EMBL" id="RAL54994.1"/>
    </source>
</evidence>
<comment type="subcellular location">
    <subcellularLocation>
        <location evidence="2">Membrane</location>
    </subcellularLocation>
    <subcellularLocation>
        <location evidence="1">Nucleus</location>
    </subcellularLocation>
</comment>
<dbReference type="InterPro" id="IPR009057">
    <property type="entry name" value="Homeodomain-like_sf"/>
</dbReference>
<keyword evidence="14" id="KW-1185">Reference proteome</keyword>
<name>A0A328EAJ1_9ASTE</name>
<dbReference type="PROSITE" id="PS50090">
    <property type="entry name" value="MYB_LIKE"/>
    <property type="match status" value="1"/>
</dbReference>
<evidence type="ECO:0000256" key="5">
    <source>
        <dbReference type="ARBA" id="ARBA00022970"/>
    </source>
</evidence>
<evidence type="ECO:0000259" key="12">
    <source>
        <dbReference type="PROSITE" id="PS51294"/>
    </source>
</evidence>
<dbReference type="Pfam" id="PF00249">
    <property type="entry name" value="Myb_DNA-binding"/>
    <property type="match status" value="2"/>
</dbReference>
<dbReference type="GO" id="GO:0016020">
    <property type="term" value="C:membrane"/>
    <property type="evidence" value="ECO:0007669"/>
    <property type="project" value="UniProtKB-SubCell"/>
</dbReference>
<evidence type="ECO:0000256" key="10">
    <source>
        <dbReference type="SAM" id="Phobius"/>
    </source>
</evidence>
<keyword evidence="3" id="KW-0813">Transport</keyword>
<evidence type="ECO:0000256" key="3">
    <source>
        <dbReference type="ARBA" id="ARBA00022448"/>
    </source>
</evidence>
<dbReference type="SMART" id="SM00717">
    <property type="entry name" value="SANT"/>
    <property type="match status" value="2"/>
</dbReference>
<evidence type="ECO:0000313" key="14">
    <source>
        <dbReference type="Proteomes" id="UP000249390"/>
    </source>
</evidence>
<evidence type="ECO:0000259" key="11">
    <source>
        <dbReference type="PROSITE" id="PS50090"/>
    </source>
</evidence>
<dbReference type="CDD" id="cd00167">
    <property type="entry name" value="SANT"/>
    <property type="match status" value="1"/>
</dbReference>
<dbReference type="GO" id="GO:0006865">
    <property type="term" value="P:amino acid transport"/>
    <property type="evidence" value="ECO:0007669"/>
    <property type="project" value="UniProtKB-KW"/>
</dbReference>
<keyword evidence="4 10" id="KW-0812">Transmembrane</keyword>
<dbReference type="GO" id="GO:0005634">
    <property type="term" value="C:nucleus"/>
    <property type="evidence" value="ECO:0007669"/>
    <property type="project" value="UniProtKB-SubCell"/>
</dbReference>
<feature type="transmembrane region" description="Helical" evidence="10">
    <location>
        <begin position="366"/>
        <end position="387"/>
    </location>
</feature>
<sequence length="816" mass="89192">MWISPQIRRKEERKDQRNTRQVSASAAAELASQTTSWSGPPGVDIGPGAADPFISGLKRPSSEGGAVSLLALTRRRISDAMVEKTGNEWTALAHIITAVIGSGVLSLAWSMSKLGWIAGPITMLCFAVVTLTSALLLSNCHRSTDSDLHTHGSYLDAVCSVLGNRSAWFCGIIVGINFIKLGIVYTITSAISVRAIQKANCFHYEGHEATCGYSNTKYMIIFGSIQALVSQIPDFRNTQWLSIVAAVMSFTYSFIGSGLSLAKVIGNGEIKGSIGGLPSPNLGKKLWSVSEALGNIAFAFPFSVIFLEIQDTLKEPSEKATMKKASIMAVCTTTFFYLCCGGLGYAAFGNAAPGNLLTGFGFYEPYWLVDFANACVALHLVGGYQVFSQPLYANVERWLGKKYPESQFVQRNYVLKLNYFPALQFNFMRVVFRTAYVAAITGIAILFPYFNQVVGVAGAVNFWPIVVYFPVEMLFPSPTVFNPSSPNKTLISQFTRQNPFLPYIRMGRIPCCEKENVKRGQWTPEEDHKLSSYIAQHGTRLQRCGKSCRLRWTNYLRPDLKHGQFSDAEEQTIVTLHSVLGNRWSVIAAQLPGRTDNDVKNHWNTKLRKKLSGMGIDPVTHKPFSHLITEIANTLAPPQVPHLAEAALGCFKDEMLHLLTKKRIGFQLHPPTAAAPPVKHGDKDETIEKIRYGLSMAMKEPASNYKPWDLAGGETSATMPDAGGGFLATAGHHQYGGLLMQDAEEGSPWSQSMCTGSTCTPGEHHMRLPEKAVDDENGACSDGGEGAAAEAPPPGIFHSDCVLWDISSEDLMNPMV</sequence>
<feature type="transmembrane region" description="Helical" evidence="10">
    <location>
        <begin position="327"/>
        <end position="346"/>
    </location>
</feature>
<feature type="transmembrane region" description="Helical" evidence="10">
    <location>
        <begin position="91"/>
        <end position="111"/>
    </location>
</feature>
<feature type="transmembrane region" description="Helical" evidence="10">
    <location>
        <begin position="430"/>
        <end position="450"/>
    </location>
</feature>
<keyword evidence="8" id="KW-0539">Nucleus</keyword>
<feature type="domain" description="Myb-like" evidence="11">
    <location>
        <begin position="514"/>
        <end position="607"/>
    </location>
</feature>
<accession>A0A328EAJ1</accession>
<evidence type="ECO:0008006" key="15">
    <source>
        <dbReference type="Google" id="ProtNLM"/>
    </source>
</evidence>
<protein>
    <recommendedName>
        <fullName evidence="15">HTH myb-type domain-containing protein</fullName>
    </recommendedName>
</protein>
<evidence type="ECO:0000256" key="8">
    <source>
        <dbReference type="ARBA" id="ARBA00023242"/>
    </source>
</evidence>
<dbReference type="PROSITE" id="PS51294">
    <property type="entry name" value="HTH_MYB"/>
    <property type="match status" value="2"/>
</dbReference>
<feature type="region of interest" description="Disordered" evidence="9">
    <location>
        <begin position="1"/>
        <end position="42"/>
    </location>
</feature>
<feature type="domain" description="HTH myb-type" evidence="12">
    <location>
        <begin position="557"/>
        <end position="611"/>
    </location>
</feature>
<keyword evidence="7 10" id="KW-0472">Membrane</keyword>
<reference evidence="13 14" key="1">
    <citation type="submission" date="2018-06" db="EMBL/GenBank/DDBJ databases">
        <title>The Genome of Cuscuta australis (Dodder) Provides Insight into the Evolution of Plant Parasitism.</title>
        <authorList>
            <person name="Liu H."/>
        </authorList>
    </citation>
    <scope>NUCLEOTIDE SEQUENCE [LARGE SCALE GENOMIC DNA]</scope>
    <source>
        <strain evidence="14">cv. Yunnan</strain>
        <tissue evidence="13">Vines</tissue>
    </source>
</reference>
<dbReference type="Proteomes" id="UP000249390">
    <property type="component" value="Unassembled WGS sequence"/>
</dbReference>
<comment type="caution">
    <text evidence="13">The sequence shown here is derived from an EMBL/GenBank/DDBJ whole genome shotgun (WGS) entry which is preliminary data.</text>
</comment>
<evidence type="ECO:0000256" key="4">
    <source>
        <dbReference type="ARBA" id="ARBA00022692"/>
    </source>
</evidence>
<evidence type="ECO:0000256" key="1">
    <source>
        <dbReference type="ARBA" id="ARBA00004123"/>
    </source>
</evidence>
<dbReference type="SUPFAM" id="SSF46689">
    <property type="entry name" value="Homeodomain-like"/>
    <property type="match status" value="1"/>
</dbReference>
<organism evidence="13 14">
    <name type="scientific">Cuscuta australis</name>
    <dbReference type="NCBI Taxonomy" id="267555"/>
    <lineage>
        <taxon>Eukaryota</taxon>
        <taxon>Viridiplantae</taxon>
        <taxon>Streptophyta</taxon>
        <taxon>Embryophyta</taxon>
        <taxon>Tracheophyta</taxon>
        <taxon>Spermatophyta</taxon>
        <taxon>Magnoliopsida</taxon>
        <taxon>eudicotyledons</taxon>
        <taxon>Gunneridae</taxon>
        <taxon>Pentapetalae</taxon>
        <taxon>asterids</taxon>
        <taxon>lamiids</taxon>
        <taxon>Solanales</taxon>
        <taxon>Convolvulaceae</taxon>
        <taxon>Cuscuteae</taxon>
        <taxon>Cuscuta</taxon>
        <taxon>Cuscuta subgen. Grammica</taxon>
        <taxon>Cuscuta sect. Cleistogrammica</taxon>
    </lineage>
</organism>
<evidence type="ECO:0000256" key="9">
    <source>
        <dbReference type="SAM" id="MobiDB-lite"/>
    </source>
</evidence>
<dbReference type="Gene3D" id="1.10.10.60">
    <property type="entry name" value="Homeodomain-like"/>
    <property type="match status" value="2"/>
</dbReference>
<evidence type="ECO:0000256" key="7">
    <source>
        <dbReference type="ARBA" id="ARBA00023136"/>
    </source>
</evidence>
<dbReference type="GO" id="GO:0000976">
    <property type="term" value="F:transcription cis-regulatory region binding"/>
    <property type="evidence" value="ECO:0007669"/>
    <property type="project" value="UniProtKB-ARBA"/>
</dbReference>
<dbReference type="FunFam" id="1.10.10.60:FF:000204">
    <property type="entry name" value="transcription factor MYB80"/>
    <property type="match status" value="1"/>
</dbReference>
<proteinExistence type="predicted"/>
<dbReference type="InterPro" id="IPR017930">
    <property type="entry name" value="Myb_dom"/>
</dbReference>
<evidence type="ECO:0000256" key="6">
    <source>
        <dbReference type="ARBA" id="ARBA00022989"/>
    </source>
</evidence>
<dbReference type="InterPro" id="IPR013057">
    <property type="entry name" value="AA_transpt_TM"/>
</dbReference>
<dbReference type="EMBL" id="NQVE01000005">
    <property type="protein sequence ID" value="RAL54994.1"/>
    <property type="molecule type" value="Genomic_DNA"/>
</dbReference>
<dbReference type="PANTHER" id="PTHR48017">
    <property type="entry name" value="OS05G0424000 PROTEIN-RELATED"/>
    <property type="match status" value="1"/>
</dbReference>
<keyword evidence="6 10" id="KW-1133">Transmembrane helix</keyword>
<dbReference type="Pfam" id="PF01490">
    <property type="entry name" value="Aa_trans"/>
    <property type="match status" value="1"/>
</dbReference>
<feature type="transmembrane region" description="Helical" evidence="10">
    <location>
        <begin position="240"/>
        <end position="266"/>
    </location>
</feature>
<dbReference type="AlphaFoldDB" id="A0A328EAJ1"/>
<gene>
    <name evidence="13" type="ORF">DM860_013690</name>
</gene>
<evidence type="ECO:0000256" key="2">
    <source>
        <dbReference type="ARBA" id="ARBA00004370"/>
    </source>
</evidence>
<dbReference type="GO" id="GO:0010597">
    <property type="term" value="P:green leaf volatile biosynthetic process"/>
    <property type="evidence" value="ECO:0007669"/>
    <property type="project" value="UniProtKB-ARBA"/>
</dbReference>
<feature type="compositionally biased region" description="Basic and acidic residues" evidence="9">
    <location>
        <begin position="8"/>
        <end position="18"/>
    </location>
</feature>
<feature type="transmembrane region" description="Helical" evidence="10">
    <location>
        <begin position="117"/>
        <end position="137"/>
    </location>
</feature>
<feature type="domain" description="HTH myb-type" evidence="12">
    <location>
        <begin position="514"/>
        <end position="556"/>
    </location>
</feature>
<keyword evidence="5" id="KW-0029">Amino-acid transport</keyword>
<dbReference type="InterPro" id="IPR001005">
    <property type="entry name" value="SANT/Myb"/>
</dbReference>